<evidence type="ECO:0008006" key="3">
    <source>
        <dbReference type="Google" id="ProtNLM"/>
    </source>
</evidence>
<organism evidence="1 2">
    <name type="scientific">Pisolithus tinctorius Marx 270</name>
    <dbReference type="NCBI Taxonomy" id="870435"/>
    <lineage>
        <taxon>Eukaryota</taxon>
        <taxon>Fungi</taxon>
        <taxon>Dikarya</taxon>
        <taxon>Basidiomycota</taxon>
        <taxon>Agaricomycotina</taxon>
        <taxon>Agaricomycetes</taxon>
        <taxon>Agaricomycetidae</taxon>
        <taxon>Boletales</taxon>
        <taxon>Sclerodermatineae</taxon>
        <taxon>Pisolithaceae</taxon>
        <taxon>Pisolithus</taxon>
    </lineage>
</organism>
<feature type="non-terminal residue" evidence="1">
    <location>
        <position position="1"/>
    </location>
</feature>
<gene>
    <name evidence="1" type="ORF">M404DRAFT_169023</name>
</gene>
<evidence type="ECO:0000313" key="2">
    <source>
        <dbReference type="Proteomes" id="UP000054217"/>
    </source>
</evidence>
<keyword evidence="2" id="KW-1185">Reference proteome</keyword>
<dbReference type="STRING" id="870435.A0A0C3NF60"/>
<dbReference type="EMBL" id="KN832111">
    <property type="protein sequence ID" value="KIN94153.1"/>
    <property type="molecule type" value="Genomic_DNA"/>
</dbReference>
<dbReference type="OrthoDB" id="2355984at2759"/>
<reference evidence="2" key="2">
    <citation type="submission" date="2015-01" db="EMBL/GenBank/DDBJ databases">
        <title>Evolutionary Origins and Diversification of the Mycorrhizal Mutualists.</title>
        <authorList>
            <consortium name="DOE Joint Genome Institute"/>
            <consortium name="Mycorrhizal Genomics Consortium"/>
            <person name="Kohler A."/>
            <person name="Kuo A."/>
            <person name="Nagy L.G."/>
            <person name="Floudas D."/>
            <person name="Copeland A."/>
            <person name="Barry K.W."/>
            <person name="Cichocki N."/>
            <person name="Veneault-Fourrey C."/>
            <person name="LaButti K."/>
            <person name="Lindquist E.A."/>
            <person name="Lipzen A."/>
            <person name="Lundell T."/>
            <person name="Morin E."/>
            <person name="Murat C."/>
            <person name="Riley R."/>
            <person name="Ohm R."/>
            <person name="Sun H."/>
            <person name="Tunlid A."/>
            <person name="Henrissat B."/>
            <person name="Grigoriev I.V."/>
            <person name="Hibbett D.S."/>
            <person name="Martin F."/>
        </authorList>
    </citation>
    <scope>NUCLEOTIDE SEQUENCE [LARGE SCALE GENOMIC DNA]</scope>
    <source>
        <strain evidence="2">Marx 270</strain>
    </source>
</reference>
<name>A0A0C3NF60_PISTI</name>
<dbReference type="AlphaFoldDB" id="A0A0C3NF60"/>
<protein>
    <recommendedName>
        <fullName evidence="3">C3H1-type domain-containing protein</fullName>
    </recommendedName>
</protein>
<sequence>TLAEDIRTTFEQIELYSKDPRQVIEHILSTPGCPPFPPSQWTNLMQWKYVDLAKVLELVHSTKLNPKQSHIIDDKVELSFRVSKPAGTIKSAADHNTTFTMFIKALTFIFPQQWEEYLEYQAHIGHLFHSIEPIFHSRVIDYDCAVQNHVSVQQHLCVTDPSQFDDLRTTFLSSHGVSSHSSEFAPSVWSRFRSGPSGEFQDPCHWWNCGLCQKSKAECFYAHCCDQRGCCRSHKRPECSKVARV</sequence>
<evidence type="ECO:0000313" key="1">
    <source>
        <dbReference type="EMBL" id="KIN94153.1"/>
    </source>
</evidence>
<proteinExistence type="predicted"/>
<dbReference type="Proteomes" id="UP000054217">
    <property type="component" value="Unassembled WGS sequence"/>
</dbReference>
<reference evidence="1 2" key="1">
    <citation type="submission" date="2014-04" db="EMBL/GenBank/DDBJ databases">
        <authorList>
            <consortium name="DOE Joint Genome Institute"/>
            <person name="Kuo A."/>
            <person name="Kohler A."/>
            <person name="Costa M.D."/>
            <person name="Nagy L.G."/>
            <person name="Floudas D."/>
            <person name="Copeland A."/>
            <person name="Barry K.W."/>
            <person name="Cichocki N."/>
            <person name="Veneault-Fourrey C."/>
            <person name="LaButti K."/>
            <person name="Lindquist E.A."/>
            <person name="Lipzen A."/>
            <person name="Lundell T."/>
            <person name="Morin E."/>
            <person name="Murat C."/>
            <person name="Sun H."/>
            <person name="Tunlid A."/>
            <person name="Henrissat B."/>
            <person name="Grigoriev I.V."/>
            <person name="Hibbett D.S."/>
            <person name="Martin F."/>
            <person name="Nordberg H.P."/>
            <person name="Cantor M.N."/>
            <person name="Hua S.X."/>
        </authorList>
    </citation>
    <scope>NUCLEOTIDE SEQUENCE [LARGE SCALE GENOMIC DNA]</scope>
    <source>
        <strain evidence="1 2">Marx 270</strain>
    </source>
</reference>
<dbReference type="InParanoid" id="A0A0C3NF60"/>
<dbReference type="HOGENOM" id="CLU_041692_2_0_1"/>
<accession>A0A0C3NF60</accession>